<protein>
    <submittedName>
        <fullName evidence="2">Uncharacterized protein</fullName>
    </submittedName>
</protein>
<organism evidence="2 3">
    <name type="scientific">Arsenicitalea aurantiaca</name>
    <dbReference type="NCBI Taxonomy" id="1783274"/>
    <lineage>
        <taxon>Bacteria</taxon>
        <taxon>Pseudomonadati</taxon>
        <taxon>Pseudomonadota</taxon>
        <taxon>Alphaproteobacteria</taxon>
        <taxon>Hyphomicrobiales</taxon>
        <taxon>Devosiaceae</taxon>
        <taxon>Arsenicitalea</taxon>
    </lineage>
</organism>
<comment type="caution">
    <text evidence="2">The sequence shown here is derived from an EMBL/GenBank/DDBJ whole genome shotgun (WGS) entry which is preliminary data.</text>
</comment>
<keyword evidence="3" id="KW-1185">Reference proteome</keyword>
<proteinExistence type="predicted"/>
<dbReference type="EMBL" id="RZNJ01000001">
    <property type="protein sequence ID" value="RUT34521.1"/>
    <property type="molecule type" value="Genomic_DNA"/>
</dbReference>
<dbReference type="RefSeq" id="WP_127186640.1">
    <property type="nucleotide sequence ID" value="NZ_RZNJ01000001.1"/>
</dbReference>
<gene>
    <name evidence="2" type="ORF">EMQ25_00720</name>
</gene>
<evidence type="ECO:0000313" key="3">
    <source>
        <dbReference type="Proteomes" id="UP000281547"/>
    </source>
</evidence>
<feature type="region of interest" description="Disordered" evidence="1">
    <location>
        <begin position="1"/>
        <end position="28"/>
    </location>
</feature>
<accession>A0A433XKB5</accession>
<evidence type="ECO:0000256" key="1">
    <source>
        <dbReference type="SAM" id="MobiDB-lite"/>
    </source>
</evidence>
<evidence type="ECO:0000313" key="2">
    <source>
        <dbReference type="EMBL" id="RUT34521.1"/>
    </source>
</evidence>
<sequence>MIDAHAEETESELDSPGAAASVRPMEIARHPSFTAREKLELLEQMRTSESGPEASLYYDDDHLARIAEAIAVVKAEAATGPGFSEFEMEGQTDER</sequence>
<dbReference type="AlphaFoldDB" id="A0A433XKB5"/>
<dbReference type="OrthoDB" id="7951177at2"/>
<name>A0A433XKB5_9HYPH</name>
<dbReference type="Proteomes" id="UP000281547">
    <property type="component" value="Unassembled WGS sequence"/>
</dbReference>
<reference evidence="2 3" key="1">
    <citation type="journal article" date="2016" name="Int. J. Syst. Evol. Microbiol.">
        <title>Arsenicitalea aurantiaca gen. nov., sp. nov., a new member of the family Hyphomicrobiaceae, isolated from high-arsenic sediment.</title>
        <authorList>
            <person name="Mu Y."/>
            <person name="Zhou L."/>
            <person name="Zeng X.C."/>
            <person name="Liu L."/>
            <person name="Pan Y."/>
            <person name="Chen X."/>
            <person name="Wang J."/>
            <person name="Li S."/>
            <person name="Li W.J."/>
            <person name="Wang Y."/>
        </authorList>
    </citation>
    <scope>NUCLEOTIDE SEQUENCE [LARGE SCALE GENOMIC DNA]</scope>
    <source>
        <strain evidence="2 3">42-50</strain>
    </source>
</reference>